<keyword evidence="1" id="KW-1133">Transmembrane helix</keyword>
<dbReference type="Gene3D" id="3.30.559.10">
    <property type="entry name" value="Chloramphenicol acetyltransferase-like domain"/>
    <property type="match status" value="1"/>
</dbReference>
<keyword evidence="1" id="KW-0812">Transmembrane</keyword>
<dbReference type="Pfam" id="PF07247">
    <property type="entry name" value="AATase"/>
    <property type="match status" value="2"/>
</dbReference>
<dbReference type="AlphaFoldDB" id="A0A1G4K621"/>
<keyword evidence="1" id="KW-0472">Membrane</keyword>
<dbReference type="SUPFAM" id="SSF52777">
    <property type="entry name" value="CoA-dependent acyltransferases"/>
    <property type="match status" value="2"/>
</dbReference>
<accession>A0A1G4K621</accession>
<dbReference type="InterPro" id="IPR023213">
    <property type="entry name" value="CAT-like_dom_sf"/>
</dbReference>
<organism evidence="2 3">
    <name type="scientific">Lachancea dasiensis</name>
    <dbReference type="NCBI Taxonomy" id="1072105"/>
    <lineage>
        <taxon>Eukaryota</taxon>
        <taxon>Fungi</taxon>
        <taxon>Dikarya</taxon>
        <taxon>Ascomycota</taxon>
        <taxon>Saccharomycotina</taxon>
        <taxon>Saccharomycetes</taxon>
        <taxon>Saccharomycetales</taxon>
        <taxon>Saccharomycetaceae</taxon>
        <taxon>Lachancea</taxon>
    </lineage>
</organism>
<proteinExistence type="predicted"/>
<dbReference type="STRING" id="1266660.A0A1G4K621"/>
<dbReference type="Proteomes" id="UP000190274">
    <property type="component" value="Chromosome H"/>
</dbReference>
<protein>
    <submittedName>
        <fullName evidence="2">LADA_0H18910g1_1</fullName>
    </submittedName>
</protein>
<dbReference type="GO" id="GO:0008080">
    <property type="term" value="F:N-acetyltransferase activity"/>
    <property type="evidence" value="ECO:0007669"/>
    <property type="project" value="EnsemblFungi"/>
</dbReference>
<dbReference type="GO" id="GO:0005886">
    <property type="term" value="C:plasma membrane"/>
    <property type="evidence" value="ECO:0007669"/>
    <property type="project" value="EnsemblFungi"/>
</dbReference>
<dbReference type="GO" id="GO:0009410">
    <property type="term" value="P:response to xenobiotic stimulus"/>
    <property type="evidence" value="ECO:0007669"/>
    <property type="project" value="EnsemblFungi"/>
</dbReference>
<sequence length="464" mass="52096">MKSLSGLERYFYSRSHLQYHSCFFLAIKLNNEVSISLINAALRQTIARFPQLYSNVHEVDGALALKPLKHPILSKDVLQEASFASLNEDSVNSIFQKINFPYHVERPLWKILLLQDRRTLVLCADHVIMDGLSTVAFWRTFLSNLNSPQKQDNSTTVLYRPNGDEAEVPQHPYDLIRYSFVGLLMVAFVRTLVLLTYFGIDTIGKIFSPELTDKDFKFPRYQFPRGLLTSGGEVRNDNCQFNLHIPASKMPQLLSQCKVRTVSLTSLLVAAIAHALARVPPSEIQGTQLKIAIPINTRSFVEKATGLDPHLIEFGNFIKGAEISCDTDLLVNLWQTAVAVGSQLTAQRHDVRSLQLIKLMEFIDVEKFIQTKASAKYPGSTFEITNIGFETFGCGQDDKYWVEDAYFNQPQGFSNFITCSTVTTPVGGLNCCFSYPRDLENELGPVMDALQTTLNSLADGDELS</sequence>
<feature type="transmembrane region" description="Helical" evidence="1">
    <location>
        <begin position="180"/>
        <end position="200"/>
    </location>
</feature>
<dbReference type="InterPro" id="IPR052058">
    <property type="entry name" value="Alcohol_O-acetyltransferase"/>
</dbReference>
<dbReference type="GO" id="GO:0005635">
    <property type="term" value="C:nuclear envelope"/>
    <property type="evidence" value="ECO:0007669"/>
    <property type="project" value="EnsemblFungi"/>
</dbReference>
<evidence type="ECO:0000256" key="1">
    <source>
        <dbReference type="SAM" id="Phobius"/>
    </source>
</evidence>
<name>A0A1G4K621_9SACH</name>
<dbReference type="EMBL" id="LT598461">
    <property type="protein sequence ID" value="SCU99309.1"/>
    <property type="molecule type" value="Genomic_DNA"/>
</dbReference>
<reference evidence="2 3" key="1">
    <citation type="submission" date="2016-03" db="EMBL/GenBank/DDBJ databases">
        <authorList>
            <person name="Devillers H."/>
        </authorList>
    </citation>
    <scope>NUCLEOTIDE SEQUENCE [LARGE SCALE GENOMIC DNA]</scope>
    <source>
        <strain evidence="2">CBS 10888</strain>
    </source>
</reference>
<evidence type="ECO:0000313" key="2">
    <source>
        <dbReference type="EMBL" id="SCU99309.1"/>
    </source>
</evidence>
<gene>
    <name evidence="2" type="ORF">LADA_0H18910G</name>
</gene>
<dbReference type="InterPro" id="IPR010828">
    <property type="entry name" value="Atf2/Sli1-like"/>
</dbReference>
<dbReference type="PANTHER" id="PTHR28037">
    <property type="entry name" value="ALCOHOL O-ACETYLTRANSFERASE 1-RELATED"/>
    <property type="match status" value="1"/>
</dbReference>
<dbReference type="PANTHER" id="PTHR28037:SF1">
    <property type="entry name" value="ALCOHOL O-ACETYLTRANSFERASE 1-RELATED"/>
    <property type="match status" value="1"/>
</dbReference>
<dbReference type="OrthoDB" id="2150604at2759"/>
<evidence type="ECO:0000313" key="3">
    <source>
        <dbReference type="Proteomes" id="UP000190274"/>
    </source>
</evidence>
<keyword evidence="3" id="KW-1185">Reference proteome</keyword>